<dbReference type="PANTHER" id="PTHR35805:SF1">
    <property type="entry name" value="ASPARTATE CARBAMOYLTRANSFERASE REGULATORY CHAIN"/>
    <property type="match status" value="1"/>
</dbReference>
<keyword evidence="2" id="KW-0862">Zinc</keyword>
<gene>
    <name evidence="6" type="ORF">B1B_00896</name>
</gene>
<name>T1D780_9ZZZZ</name>
<dbReference type="Pfam" id="PF02748">
    <property type="entry name" value="PyrI_C"/>
    <property type="match status" value="1"/>
</dbReference>
<dbReference type="InterPro" id="IPR020545">
    <property type="entry name" value="Asp_carbamoyltransf_reg_N"/>
</dbReference>
<evidence type="ECO:0000256" key="2">
    <source>
        <dbReference type="ARBA" id="ARBA00022833"/>
    </source>
</evidence>
<dbReference type="PANTHER" id="PTHR35805">
    <property type="entry name" value="ASPARTATE CARBAMOYLTRANSFERASE REGULATORY CHAIN"/>
    <property type="match status" value="1"/>
</dbReference>
<accession>T1D780</accession>
<proteinExistence type="inferred from homology"/>
<dbReference type="GO" id="GO:0009347">
    <property type="term" value="C:aspartate carbamoyltransferase complex"/>
    <property type="evidence" value="ECO:0007669"/>
    <property type="project" value="InterPro"/>
</dbReference>
<keyword evidence="6" id="KW-0808">Transferase</keyword>
<dbReference type="AlphaFoldDB" id="T1D780"/>
<reference evidence="6" key="1">
    <citation type="submission" date="2013-08" db="EMBL/GenBank/DDBJ databases">
        <authorList>
            <person name="Mendez C."/>
            <person name="Richter M."/>
            <person name="Ferrer M."/>
            <person name="Sanchez J."/>
        </authorList>
    </citation>
    <scope>NUCLEOTIDE SEQUENCE</scope>
</reference>
<evidence type="ECO:0000256" key="1">
    <source>
        <dbReference type="ARBA" id="ARBA00022723"/>
    </source>
</evidence>
<dbReference type="Gene3D" id="2.30.30.20">
    <property type="entry name" value="Aspartate carbamoyltransferase regulatory subunit, C-terminal domain"/>
    <property type="match status" value="1"/>
</dbReference>
<dbReference type="GO" id="GO:0004070">
    <property type="term" value="F:aspartate carbamoyltransferase activity"/>
    <property type="evidence" value="ECO:0007669"/>
    <property type="project" value="UniProtKB-EC"/>
</dbReference>
<keyword evidence="1" id="KW-0479">Metal-binding</keyword>
<comment type="caution">
    <text evidence="6">The sequence shown here is derived from an EMBL/GenBank/DDBJ whole genome shotgun (WGS) entry which is preliminary data.</text>
</comment>
<dbReference type="Pfam" id="PF01948">
    <property type="entry name" value="PyrI"/>
    <property type="match status" value="1"/>
</dbReference>
<sequence length="157" mass="17397">MEAGAARELKITPIRNGTVIDHIPDGLALEVLRIIGGGRLGRDSTVSIALHVRSAKQGWKDILKVENVELSDRAVNAIALLAPTATISIIRDFTVREKHPVALPDRIDGVLRCPNFECITNQSEPVESSFEVAHRRPTRLRCRYCDEPVTDFLPQLP</sequence>
<evidence type="ECO:0000256" key="3">
    <source>
        <dbReference type="ARBA" id="ARBA00022975"/>
    </source>
</evidence>
<dbReference type="InterPro" id="IPR002801">
    <property type="entry name" value="Asp_carbamoylTrfase_reg"/>
</dbReference>
<evidence type="ECO:0000259" key="4">
    <source>
        <dbReference type="Pfam" id="PF01948"/>
    </source>
</evidence>
<dbReference type="EC" id="2.1.3.2" evidence="6"/>
<feature type="domain" description="Aspartate carbamoyltransferase regulatory subunit N-terminal" evidence="4">
    <location>
        <begin position="9"/>
        <end position="101"/>
    </location>
</feature>
<organism evidence="6">
    <name type="scientific">mine drainage metagenome</name>
    <dbReference type="NCBI Taxonomy" id="410659"/>
    <lineage>
        <taxon>unclassified sequences</taxon>
        <taxon>metagenomes</taxon>
        <taxon>ecological metagenomes</taxon>
    </lineage>
</organism>
<dbReference type="EMBL" id="AUZY01000655">
    <property type="protein sequence ID" value="EQD78115.1"/>
    <property type="molecule type" value="Genomic_DNA"/>
</dbReference>
<dbReference type="InterPro" id="IPR036793">
    <property type="entry name" value="Asp_carbatrfase_reg_N_sf"/>
</dbReference>
<protein>
    <submittedName>
        <fullName evidence="6">Aspartate transcarbamylase regulatory subunit</fullName>
        <ecNumber evidence="6">2.1.3.2</ecNumber>
    </submittedName>
</protein>
<evidence type="ECO:0000259" key="5">
    <source>
        <dbReference type="Pfam" id="PF02748"/>
    </source>
</evidence>
<dbReference type="NCBIfam" id="TIGR00240">
    <property type="entry name" value="ATCase_reg"/>
    <property type="match status" value="1"/>
</dbReference>
<evidence type="ECO:0000313" key="6">
    <source>
        <dbReference type="EMBL" id="EQD78115.1"/>
    </source>
</evidence>
<dbReference type="HAMAP" id="MF_00002">
    <property type="entry name" value="Asp_carb_tr_reg"/>
    <property type="match status" value="1"/>
</dbReference>
<dbReference type="SUPFAM" id="SSF54893">
    <property type="entry name" value="Aspartate carbamoyltransferase, Regulatory-chain, N-terminal domain"/>
    <property type="match status" value="1"/>
</dbReference>
<dbReference type="InterPro" id="IPR036792">
    <property type="entry name" value="Asp_carbatrfase_reg_C_sf"/>
</dbReference>
<feature type="domain" description="Aspartate carbamoyltransferase regulatory subunit C-terminal" evidence="5">
    <location>
        <begin position="106"/>
        <end position="150"/>
    </location>
</feature>
<dbReference type="Gene3D" id="3.30.70.140">
    <property type="entry name" value="Aspartate carbamoyltransferase regulatory subunit, N-terminal domain"/>
    <property type="match status" value="1"/>
</dbReference>
<dbReference type="GO" id="GO:0006207">
    <property type="term" value="P:'de novo' pyrimidine nucleobase biosynthetic process"/>
    <property type="evidence" value="ECO:0007669"/>
    <property type="project" value="InterPro"/>
</dbReference>
<keyword evidence="3" id="KW-0665">Pyrimidine biosynthesis</keyword>
<dbReference type="InterPro" id="IPR020542">
    <property type="entry name" value="Asp_carbamoyltrfase_reg_C"/>
</dbReference>
<dbReference type="GO" id="GO:0006221">
    <property type="term" value="P:pyrimidine nucleotide biosynthetic process"/>
    <property type="evidence" value="ECO:0007669"/>
    <property type="project" value="UniProtKB-KW"/>
</dbReference>
<dbReference type="SUPFAM" id="SSF57825">
    <property type="entry name" value="Aspartate carbamoyltransferase, Regulatory-chain, C-terminal domain"/>
    <property type="match status" value="1"/>
</dbReference>
<reference evidence="6" key="2">
    <citation type="journal article" date="2014" name="ISME J.">
        <title>Microbial stratification in low pH oxic and suboxic macroscopic growths along an acid mine drainage.</title>
        <authorList>
            <person name="Mendez-Garcia C."/>
            <person name="Mesa V."/>
            <person name="Sprenger R.R."/>
            <person name="Richter M."/>
            <person name="Diez M.S."/>
            <person name="Solano J."/>
            <person name="Bargiela R."/>
            <person name="Golyshina O.V."/>
            <person name="Manteca A."/>
            <person name="Ramos J.L."/>
            <person name="Gallego J.R."/>
            <person name="Llorente I."/>
            <person name="Martins Dos Santos V.A."/>
            <person name="Jensen O.N."/>
            <person name="Pelaez A.I."/>
            <person name="Sanchez J."/>
            <person name="Ferrer M."/>
        </authorList>
    </citation>
    <scope>NUCLEOTIDE SEQUENCE</scope>
</reference>
<dbReference type="GO" id="GO:0046872">
    <property type="term" value="F:metal ion binding"/>
    <property type="evidence" value="ECO:0007669"/>
    <property type="project" value="UniProtKB-KW"/>
</dbReference>